<keyword evidence="13" id="KW-1003">Cell membrane</keyword>
<name>A0ABQ0C6Q6_9PROT</name>
<keyword evidence="16" id="KW-1185">Reference proteome</keyword>
<protein>
    <recommendedName>
        <fullName evidence="13">ATP synthase subunit c</fullName>
    </recommendedName>
    <alternativeName>
        <fullName evidence="13">ATP synthase F(0) sector subunit c</fullName>
    </alternativeName>
    <alternativeName>
        <fullName evidence="13">F-type ATPase subunit c</fullName>
        <shortName evidence="13">F-ATPase subunit c</shortName>
    </alternativeName>
    <alternativeName>
        <fullName evidence="13">Lipid-binding protein</fullName>
    </alternativeName>
</protein>
<dbReference type="NCBIfam" id="TIGR01260">
    <property type="entry name" value="ATP_synt_c"/>
    <property type="match status" value="1"/>
</dbReference>
<dbReference type="InterPro" id="IPR000454">
    <property type="entry name" value="ATP_synth_F0_csu"/>
</dbReference>
<dbReference type="Pfam" id="PF00137">
    <property type="entry name" value="ATP-synt_C"/>
    <property type="match status" value="1"/>
</dbReference>
<organism evidence="15 16">
    <name type="scientific">Candidatus Magnetaquiglobus chichijimensis</name>
    <dbReference type="NCBI Taxonomy" id="3141448"/>
    <lineage>
        <taxon>Bacteria</taxon>
        <taxon>Pseudomonadati</taxon>
        <taxon>Pseudomonadota</taxon>
        <taxon>Magnetococcia</taxon>
        <taxon>Magnetococcales</taxon>
        <taxon>Candidatus Magnetaquicoccaceae</taxon>
        <taxon>Candidatus Magnetaquiglobus</taxon>
    </lineage>
</organism>
<feature type="domain" description="V-ATPase proteolipid subunit C-like" evidence="14">
    <location>
        <begin position="9"/>
        <end position="71"/>
    </location>
</feature>
<comment type="function">
    <text evidence="13">Key component of the F(0) channel; it plays a direct role in translocation across the membrane. A homomeric c-ring of between 10-14 subunits forms the central stalk rotor element with the F(1) delta and epsilon subunits.</text>
</comment>
<dbReference type="SUPFAM" id="SSF81333">
    <property type="entry name" value="F1F0 ATP synthase subunit C"/>
    <property type="match status" value="1"/>
</dbReference>
<dbReference type="InterPro" id="IPR038662">
    <property type="entry name" value="ATP_synth_F0_csu_sf"/>
</dbReference>
<keyword evidence="4 13" id="KW-0138">CF(0)</keyword>
<feature type="transmembrane region" description="Helical" evidence="13">
    <location>
        <begin position="49"/>
        <end position="72"/>
    </location>
</feature>
<dbReference type="Gene3D" id="1.20.20.10">
    <property type="entry name" value="F1F0 ATP synthase subunit C"/>
    <property type="match status" value="1"/>
</dbReference>
<evidence type="ECO:0000256" key="8">
    <source>
        <dbReference type="ARBA" id="ARBA00023065"/>
    </source>
</evidence>
<comment type="function">
    <text evidence="12 13">F(1)F(0) ATP synthase produces ATP from ADP in the presence of a proton or sodium gradient. F-type ATPases consist of two structural domains, F(1) containing the extramembraneous catalytic core and F(0) containing the membrane proton channel, linked together by a central stalk and a peripheral stalk. During catalysis, ATP synthesis in the catalytic domain of F(1) is coupled via a rotary mechanism of the central stalk subunits to proton translocation.</text>
</comment>
<keyword evidence="3 13" id="KW-0813">Transport</keyword>
<sequence>MESLPASFIGMGLAATGLGGAGIGLGYMFGKAIEAFARQPSAEGQLSKYVWIGAAFVEAIALYGLVLAFIIMGKG</sequence>
<evidence type="ECO:0000313" key="16">
    <source>
        <dbReference type="Proteomes" id="UP001628193"/>
    </source>
</evidence>
<proteinExistence type="inferred from homology"/>
<evidence type="ECO:0000313" key="15">
    <source>
        <dbReference type="EMBL" id="GAB0056573.1"/>
    </source>
</evidence>
<accession>A0ABQ0C6Q6</accession>
<keyword evidence="8 13" id="KW-0406">Ion transport</keyword>
<dbReference type="InterPro" id="IPR035921">
    <property type="entry name" value="F/V-ATP_Csub_sf"/>
</dbReference>
<evidence type="ECO:0000256" key="9">
    <source>
        <dbReference type="ARBA" id="ARBA00023121"/>
    </source>
</evidence>
<comment type="caution">
    <text evidence="15">The sequence shown here is derived from an EMBL/GenBank/DDBJ whole genome shotgun (WGS) entry which is preliminary data.</text>
</comment>
<evidence type="ECO:0000256" key="1">
    <source>
        <dbReference type="ARBA" id="ARBA00004141"/>
    </source>
</evidence>
<feature type="site" description="Reversibly protonated during proton transport" evidence="13">
    <location>
        <position position="58"/>
    </location>
</feature>
<dbReference type="PANTHER" id="PTHR10031:SF0">
    <property type="entry name" value="ATPASE PROTEIN 9"/>
    <property type="match status" value="1"/>
</dbReference>
<dbReference type="PRINTS" id="PR00124">
    <property type="entry name" value="ATPASEC"/>
</dbReference>
<comment type="subcellular location">
    <subcellularLocation>
        <location evidence="13">Cell membrane</location>
        <topology evidence="13">Multi-pass membrane protein</topology>
    </subcellularLocation>
    <subcellularLocation>
        <location evidence="1">Membrane</location>
        <topology evidence="1">Multi-pass membrane protein</topology>
    </subcellularLocation>
</comment>
<gene>
    <name evidence="13 15" type="primary">atpE</name>
    <name evidence="15" type="ORF">SIID45300_00881</name>
</gene>
<comment type="similarity">
    <text evidence="2 13">Belongs to the ATPase C chain family.</text>
</comment>
<dbReference type="RefSeq" id="WP_420904298.1">
    <property type="nucleotide sequence ID" value="NZ_BAAFGK010000003.1"/>
</dbReference>
<keyword evidence="6 13" id="KW-0375">Hydrogen ion transport</keyword>
<evidence type="ECO:0000256" key="12">
    <source>
        <dbReference type="ARBA" id="ARBA00025198"/>
    </source>
</evidence>
<dbReference type="InterPro" id="IPR005953">
    <property type="entry name" value="ATP_synth_csu_bac/chlpt"/>
</dbReference>
<feature type="transmembrane region" description="Helical" evidence="13">
    <location>
        <begin position="6"/>
        <end position="29"/>
    </location>
</feature>
<evidence type="ECO:0000256" key="4">
    <source>
        <dbReference type="ARBA" id="ARBA00022547"/>
    </source>
</evidence>
<evidence type="ECO:0000256" key="13">
    <source>
        <dbReference type="HAMAP-Rule" id="MF_01396"/>
    </source>
</evidence>
<keyword evidence="10 13" id="KW-0472">Membrane</keyword>
<keyword evidence="5 13" id="KW-0812">Transmembrane</keyword>
<evidence type="ECO:0000256" key="2">
    <source>
        <dbReference type="ARBA" id="ARBA00006704"/>
    </source>
</evidence>
<reference evidence="15 16" key="1">
    <citation type="submission" date="2024-05" db="EMBL/GenBank/DDBJ databases">
        <authorList>
            <consortium name="Candidatus Magnetaquicoccaceae bacterium FCR-1 genome sequencing consortium"/>
            <person name="Shimoshige H."/>
            <person name="Shimamura S."/>
            <person name="Taoka A."/>
            <person name="Kobayashi H."/>
            <person name="Maekawa T."/>
        </authorList>
    </citation>
    <scope>NUCLEOTIDE SEQUENCE [LARGE SCALE GENOMIC DNA]</scope>
    <source>
        <strain evidence="15 16">FCR-1</strain>
    </source>
</reference>
<reference evidence="15 16" key="2">
    <citation type="submission" date="2024-09" db="EMBL/GenBank/DDBJ databases">
        <title>Draft genome sequence of Candidatus Magnetaquicoccaceae bacterium FCR-1.</title>
        <authorList>
            <person name="Shimoshige H."/>
            <person name="Shimamura S."/>
            <person name="Taoka A."/>
            <person name="Kobayashi H."/>
            <person name="Maekawa T."/>
        </authorList>
    </citation>
    <scope>NUCLEOTIDE SEQUENCE [LARGE SCALE GENOMIC DNA]</scope>
    <source>
        <strain evidence="15 16">FCR-1</strain>
    </source>
</reference>
<evidence type="ECO:0000259" key="14">
    <source>
        <dbReference type="Pfam" id="PF00137"/>
    </source>
</evidence>
<dbReference type="PANTHER" id="PTHR10031">
    <property type="entry name" value="ATP SYNTHASE LIPID-BINDING PROTEIN, MITOCHONDRIAL"/>
    <property type="match status" value="1"/>
</dbReference>
<keyword evidence="11 13" id="KW-0066">ATP synthesis</keyword>
<evidence type="ECO:0000256" key="11">
    <source>
        <dbReference type="ARBA" id="ARBA00023310"/>
    </source>
</evidence>
<evidence type="ECO:0000256" key="5">
    <source>
        <dbReference type="ARBA" id="ARBA00022692"/>
    </source>
</evidence>
<dbReference type="Proteomes" id="UP001628193">
    <property type="component" value="Unassembled WGS sequence"/>
</dbReference>
<evidence type="ECO:0000256" key="7">
    <source>
        <dbReference type="ARBA" id="ARBA00022989"/>
    </source>
</evidence>
<dbReference type="InterPro" id="IPR020537">
    <property type="entry name" value="ATP_synth_F0_csu_DDCD_BS"/>
</dbReference>
<keyword evidence="7 13" id="KW-1133">Transmembrane helix</keyword>
<evidence type="ECO:0000256" key="3">
    <source>
        <dbReference type="ARBA" id="ARBA00022448"/>
    </source>
</evidence>
<dbReference type="HAMAP" id="MF_01396">
    <property type="entry name" value="ATP_synth_c_bact"/>
    <property type="match status" value="1"/>
</dbReference>
<evidence type="ECO:0000256" key="6">
    <source>
        <dbReference type="ARBA" id="ARBA00022781"/>
    </source>
</evidence>
<dbReference type="PROSITE" id="PS00605">
    <property type="entry name" value="ATPASE_C"/>
    <property type="match status" value="1"/>
</dbReference>
<dbReference type="InterPro" id="IPR002379">
    <property type="entry name" value="ATPase_proteolipid_c-like_dom"/>
</dbReference>
<keyword evidence="9 13" id="KW-0446">Lipid-binding</keyword>
<dbReference type="EMBL" id="BAAFGK010000003">
    <property type="protein sequence ID" value="GAB0056573.1"/>
    <property type="molecule type" value="Genomic_DNA"/>
</dbReference>
<dbReference type="CDD" id="cd18121">
    <property type="entry name" value="ATP-synt_Fo_c"/>
    <property type="match status" value="1"/>
</dbReference>
<evidence type="ECO:0000256" key="10">
    <source>
        <dbReference type="ARBA" id="ARBA00023136"/>
    </source>
</evidence>